<name>E5A2J4_LEPMJ</name>
<accession>E5A2J4</accession>
<dbReference type="EMBL" id="FP929132">
    <property type="protein sequence ID" value="CBX97790.1"/>
    <property type="molecule type" value="Genomic_DNA"/>
</dbReference>
<organism evidence="3">
    <name type="scientific">Leptosphaeria maculans (strain JN3 / isolate v23.1.3 / race Av1-4-5-6-7-8)</name>
    <name type="common">Blackleg fungus</name>
    <name type="synonym">Phoma lingam</name>
    <dbReference type="NCBI Taxonomy" id="985895"/>
    <lineage>
        <taxon>Eukaryota</taxon>
        <taxon>Fungi</taxon>
        <taxon>Dikarya</taxon>
        <taxon>Ascomycota</taxon>
        <taxon>Pezizomycotina</taxon>
        <taxon>Dothideomycetes</taxon>
        <taxon>Pleosporomycetidae</taxon>
        <taxon>Pleosporales</taxon>
        <taxon>Pleosporineae</taxon>
        <taxon>Leptosphaeriaceae</taxon>
        <taxon>Plenodomus</taxon>
        <taxon>Plenodomus lingam/Leptosphaeria maculans species complex</taxon>
    </lineage>
</organism>
<gene>
    <name evidence="2" type="ORF">LEMA_P091990.1</name>
</gene>
<dbReference type="PANTHER" id="PTHR40518:SF1">
    <property type="entry name" value="ACETOACETATE DECARBOXYLASE"/>
    <property type="match status" value="1"/>
</dbReference>
<evidence type="ECO:0000256" key="1">
    <source>
        <dbReference type="SAM" id="Phobius"/>
    </source>
</evidence>
<dbReference type="VEuPathDB" id="FungiDB:LEMA_P091990.1"/>
<keyword evidence="1" id="KW-0472">Membrane</keyword>
<keyword evidence="1" id="KW-1133">Transmembrane helix</keyword>
<dbReference type="AlphaFoldDB" id="E5A2J4"/>
<protein>
    <submittedName>
        <fullName evidence="2">Predicted protein</fullName>
    </submittedName>
</protein>
<dbReference type="HOGENOM" id="CLU_2121533_0_0_1"/>
<keyword evidence="1" id="KW-0812">Transmembrane</keyword>
<reference evidence="3" key="1">
    <citation type="journal article" date="2011" name="Nat. Commun.">
        <title>Effector diversification within compartments of the Leptosphaeria maculans genome affected by Repeat-Induced Point mutations.</title>
        <authorList>
            <person name="Rouxel T."/>
            <person name="Grandaubert J."/>
            <person name="Hane J.K."/>
            <person name="Hoede C."/>
            <person name="van de Wouw A.P."/>
            <person name="Couloux A."/>
            <person name="Dominguez V."/>
            <person name="Anthouard V."/>
            <person name="Bally P."/>
            <person name="Bourras S."/>
            <person name="Cozijnsen A.J."/>
            <person name="Ciuffetti L.M."/>
            <person name="Degrave A."/>
            <person name="Dilmaghani A."/>
            <person name="Duret L."/>
            <person name="Fudal I."/>
            <person name="Goodwin S.B."/>
            <person name="Gout L."/>
            <person name="Glaser N."/>
            <person name="Linglin J."/>
            <person name="Kema G.H.J."/>
            <person name="Lapalu N."/>
            <person name="Lawrence C.B."/>
            <person name="May K."/>
            <person name="Meyer M."/>
            <person name="Ollivier B."/>
            <person name="Poulain J."/>
            <person name="Schoch C.L."/>
            <person name="Simon A."/>
            <person name="Spatafora J.W."/>
            <person name="Stachowiak A."/>
            <person name="Turgeon B.G."/>
            <person name="Tyler B.M."/>
            <person name="Vincent D."/>
            <person name="Weissenbach J."/>
            <person name="Amselem J."/>
            <person name="Quesneville H."/>
            <person name="Oliver R.P."/>
            <person name="Wincker P."/>
            <person name="Balesdent M.-H."/>
            <person name="Howlett B.J."/>
        </authorList>
    </citation>
    <scope>NUCLEOTIDE SEQUENCE [LARGE SCALE GENOMIC DNA]</scope>
    <source>
        <strain evidence="3">JN3 / isolate v23.1.3 / race Av1-4-5-6-7-8</strain>
    </source>
</reference>
<dbReference type="PANTHER" id="PTHR40518">
    <property type="entry name" value="ACETOACETATE DECARBOXYLASE"/>
    <property type="match status" value="1"/>
</dbReference>
<feature type="transmembrane region" description="Helical" evidence="1">
    <location>
        <begin position="79"/>
        <end position="108"/>
    </location>
</feature>
<keyword evidence="3" id="KW-1185">Reference proteome</keyword>
<dbReference type="InParanoid" id="E5A2J4"/>
<proteinExistence type="predicted"/>
<evidence type="ECO:0000313" key="3">
    <source>
        <dbReference type="Proteomes" id="UP000002668"/>
    </source>
</evidence>
<sequence length="114" mass="12590">MSPSLLTEPNTHPVPRSKAPWTLHAETYLLFVRMAALPEGVYDGAEEAWGRDEMGGFEGGFGVVMIVRYGRTPVGMLDVFFWCLFSFSFLAWGGLLFVGGLTSFYMVLGSFHGV</sequence>
<evidence type="ECO:0000313" key="2">
    <source>
        <dbReference type="EMBL" id="CBX97790.1"/>
    </source>
</evidence>
<dbReference type="Proteomes" id="UP000002668">
    <property type="component" value="Genome"/>
</dbReference>